<gene>
    <name evidence="2" type="ORF">IV417_12055</name>
</gene>
<dbReference type="Proteomes" id="UP001315686">
    <property type="component" value="Unassembled WGS sequence"/>
</dbReference>
<keyword evidence="3" id="KW-1185">Reference proteome</keyword>
<dbReference type="EMBL" id="JADQAZ010000002">
    <property type="protein sequence ID" value="MBT0958122.1"/>
    <property type="molecule type" value="Genomic_DNA"/>
</dbReference>
<sequence>MTTCLECGDVDLIYVLACGDPAIGESQLLMYAGEELAALNAEIDELNAAFDALTRANQGVDPNASNEAQENLAKMLDGYVTPTRNLPEKHLVQGYSLYRNRWTRIRSDKMSNHWRRIPIPPEVRDVEEGTGQLPRQRALAAFREAKDKIASDLAKGITFRGQLAKVQVAGSISDVWDTNWTRWVDDVNDSLSYSTTSPIHDYSHGAQLLRGYAGYGATIGYNAKQRSFSMNANAEVRAVLGEAEMKLVGYFPDREGWHALITYGVNDGTDHGRQDQMDFGYFRFTGTITAHAMLGASLMGTAGVEYKRLPDGSLGTLPAPAGVKGNVSFEAFAGVEAGGSAKGGLEWDNPDKRASTGVEGWAAIFELGVSLAGNAGIGGEVTFRVEFDDRTQKFMFRCQAQLVIGLGAKGSLSGSIGFGTVFELVMYVFHQLKDNNFSFLSFISESAFRAIVAMSIFAIKHGKAALESLMTAGGNLFAAIGDFLTEIISAPGEARDFAKHIKTAPEELFYAPPEAKGAILYSLSETFVRSREEHQEAAILVVLRTVQTRLEWQKIAERVTPTGTKSSYAAGMSRLNWVMDFGNQTEFNRLIAALPDDSFIDAGTPIDRSRTYA</sequence>
<organism evidence="2 3">
    <name type="scientific">Harenicola maris</name>
    <dbReference type="NCBI Taxonomy" id="2841044"/>
    <lineage>
        <taxon>Bacteria</taxon>
        <taxon>Pseudomonadati</taxon>
        <taxon>Pseudomonadota</taxon>
        <taxon>Alphaproteobacteria</taxon>
        <taxon>Rhodobacterales</taxon>
        <taxon>Paracoccaceae</taxon>
        <taxon>Harenicola</taxon>
    </lineage>
</organism>
<comment type="caution">
    <text evidence="2">The sequence shown here is derived from an EMBL/GenBank/DDBJ whole genome shotgun (WGS) entry which is preliminary data.</text>
</comment>
<name>A0AAP2G8N2_9RHOB</name>
<keyword evidence="1" id="KW-0175">Coiled coil</keyword>
<protein>
    <submittedName>
        <fullName evidence="2">Uncharacterized protein</fullName>
    </submittedName>
</protein>
<evidence type="ECO:0000313" key="2">
    <source>
        <dbReference type="EMBL" id="MBT0958122.1"/>
    </source>
</evidence>
<dbReference type="AlphaFoldDB" id="A0AAP2G8N2"/>
<proteinExistence type="predicted"/>
<dbReference type="RefSeq" id="WP_327794337.1">
    <property type="nucleotide sequence ID" value="NZ_JADQAZ010000002.1"/>
</dbReference>
<feature type="coiled-coil region" evidence="1">
    <location>
        <begin position="29"/>
        <end position="56"/>
    </location>
</feature>
<evidence type="ECO:0000313" key="3">
    <source>
        <dbReference type="Proteomes" id="UP001315686"/>
    </source>
</evidence>
<accession>A0AAP2G8N2</accession>
<reference evidence="2 3" key="1">
    <citation type="journal article" date="2021" name="Arch. Microbiol.">
        <title>Harenicola maris gen. nov., sp. nov. isolated from the Sea of Japan shallow sediments.</title>
        <authorList>
            <person name="Romanenko L.A."/>
            <person name="Kurilenko V.V."/>
            <person name="Chernysheva N.Y."/>
            <person name="Tekutyeva L.A."/>
            <person name="Velansky P.V."/>
            <person name="Svetashev V.I."/>
            <person name="Isaeva M.P."/>
        </authorList>
    </citation>
    <scope>NUCLEOTIDE SEQUENCE [LARGE SCALE GENOMIC DNA]</scope>
    <source>
        <strain evidence="2 3">KMM 3653</strain>
    </source>
</reference>
<evidence type="ECO:0000256" key="1">
    <source>
        <dbReference type="SAM" id="Coils"/>
    </source>
</evidence>